<gene>
    <name evidence="2" type="ORF">SAMN05192554_1126</name>
</gene>
<dbReference type="Gene3D" id="3.20.20.140">
    <property type="entry name" value="Metal-dependent hydrolases"/>
    <property type="match status" value="1"/>
</dbReference>
<dbReference type="InterPro" id="IPR032466">
    <property type="entry name" value="Metal_Hydrolase"/>
</dbReference>
<reference evidence="2 3" key="1">
    <citation type="submission" date="2016-10" db="EMBL/GenBank/DDBJ databases">
        <authorList>
            <person name="de Groot N.N."/>
        </authorList>
    </citation>
    <scope>NUCLEOTIDE SEQUENCE [LARGE SCALE GENOMIC DNA]</scope>
    <source>
        <strain evidence="3">EB21,IBRC-M 10013,KCTC 4048</strain>
    </source>
</reference>
<dbReference type="Pfam" id="PF01979">
    <property type="entry name" value="Amidohydro_1"/>
    <property type="match status" value="1"/>
</dbReference>
<dbReference type="Proteomes" id="UP000199370">
    <property type="component" value="Unassembled WGS sequence"/>
</dbReference>
<sequence length="390" mass="40607">MSHTLLIRGGTVVDHRGAREADVVVRDGEITRVEPATEVEADETIHADGAYVAPGLVDAHVHLMMDAGPDPASDVDRSTASLTYRAASNLRDALAAGVTTVRDLGAPDGIALEAAAAVDERVLPGPRVVACGRNVVMTGGHGHWFGREADGRDEVRKAVREQLKAGAGVVKCMATGGVLTPGANTGAPELAPDELETLVETAGAKNVPTAAHAHGTTGIRNAVEAGIDSIEHGTFMDARAAEEMAEAGTYWVPTASALAGIVENADDAPIPNYAVEKAREARDAFEEAFEHALAADVTIAMGTDAGTPFNTFADIPNELALMVEYGMSPAAAFEAATRTAADLVGVDAGQVEPGLRADLVLLPDDPRTSVEVWSEIETVVARGRQFDPRT</sequence>
<dbReference type="PANTHER" id="PTHR43135:SF3">
    <property type="entry name" value="ALPHA-D-RIBOSE 1-METHYLPHOSPHONATE 5-TRIPHOSPHATE DIPHOSPHATASE"/>
    <property type="match status" value="1"/>
</dbReference>
<dbReference type="STRING" id="996166.SAMN05192554_1126"/>
<dbReference type="Gene3D" id="2.30.40.10">
    <property type="entry name" value="Urease, subunit C, domain 1"/>
    <property type="match status" value="1"/>
</dbReference>
<dbReference type="GO" id="GO:0016810">
    <property type="term" value="F:hydrolase activity, acting on carbon-nitrogen (but not peptide) bonds"/>
    <property type="evidence" value="ECO:0007669"/>
    <property type="project" value="InterPro"/>
</dbReference>
<keyword evidence="3" id="KW-1185">Reference proteome</keyword>
<evidence type="ECO:0000259" key="1">
    <source>
        <dbReference type="Pfam" id="PF01979"/>
    </source>
</evidence>
<organism evidence="2 3">
    <name type="scientific">Haloarchaeobius iranensis</name>
    <dbReference type="NCBI Taxonomy" id="996166"/>
    <lineage>
        <taxon>Archaea</taxon>
        <taxon>Methanobacteriati</taxon>
        <taxon>Methanobacteriota</taxon>
        <taxon>Stenosarchaea group</taxon>
        <taxon>Halobacteria</taxon>
        <taxon>Halobacteriales</taxon>
        <taxon>Halorubellaceae</taxon>
        <taxon>Haloarchaeobius</taxon>
    </lineage>
</organism>
<proteinExistence type="predicted"/>
<dbReference type="OrthoDB" id="24954at2157"/>
<name>A0A1G9XWE0_9EURY</name>
<dbReference type="InterPro" id="IPR051781">
    <property type="entry name" value="Metallo-dep_Hydrolase"/>
</dbReference>
<evidence type="ECO:0000313" key="2">
    <source>
        <dbReference type="EMBL" id="SDN01070.1"/>
    </source>
</evidence>
<protein>
    <submittedName>
        <fullName evidence="2">Imidazolonepropionase</fullName>
    </submittedName>
</protein>
<dbReference type="RefSeq" id="WP_089733985.1">
    <property type="nucleotide sequence ID" value="NZ_FNIA01000012.1"/>
</dbReference>
<evidence type="ECO:0000313" key="3">
    <source>
        <dbReference type="Proteomes" id="UP000199370"/>
    </source>
</evidence>
<dbReference type="InterPro" id="IPR057744">
    <property type="entry name" value="OTAase-like"/>
</dbReference>
<dbReference type="CDD" id="cd01299">
    <property type="entry name" value="Met_dep_hydrolase_A"/>
    <property type="match status" value="1"/>
</dbReference>
<dbReference type="SUPFAM" id="SSF51556">
    <property type="entry name" value="Metallo-dependent hydrolases"/>
    <property type="match status" value="1"/>
</dbReference>
<dbReference type="EMBL" id="FNIA01000012">
    <property type="protein sequence ID" value="SDN01070.1"/>
    <property type="molecule type" value="Genomic_DNA"/>
</dbReference>
<dbReference type="SUPFAM" id="SSF51338">
    <property type="entry name" value="Composite domain of metallo-dependent hydrolases"/>
    <property type="match status" value="1"/>
</dbReference>
<accession>A0A1G9XWE0</accession>
<dbReference type="PANTHER" id="PTHR43135">
    <property type="entry name" value="ALPHA-D-RIBOSE 1-METHYLPHOSPHONATE 5-TRIPHOSPHATE DIPHOSPHATASE"/>
    <property type="match status" value="1"/>
</dbReference>
<dbReference type="InterPro" id="IPR006680">
    <property type="entry name" value="Amidohydro-rel"/>
</dbReference>
<dbReference type="AlphaFoldDB" id="A0A1G9XWE0"/>
<feature type="domain" description="Amidohydrolase-related" evidence="1">
    <location>
        <begin position="51"/>
        <end position="384"/>
    </location>
</feature>
<dbReference type="InterPro" id="IPR011059">
    <property type="entry name" value="Metal-dep_hydrolase_composite"/>
</dbReference>